<comment type="caution">
    <text evidence="1">The sequence shown here is derived from an EMBL/GenBank/DDBJ whole genome shotgun (WGS) entry which is preliminary data.</text>
</comment>
<name>X1LAH9_9ZZZZ</name>
<dbReference type="EMBL" id="BARU01048820">
    <property type="protein sequence ID" value="GAH99429.1"/>
    <property type="molecule type" value="Genomic_DNA"/>
</dbReference>
<feature type="non-terminal residue" evidence="1">
    <location>
        <position position="63"/>
    </location>
</feature>
<reference evidence="1" key="1">
    <citation type="journal article" date="2014" name="Front. Microbiol.">
        <title>High frequency of phylogenetically diverse reductive dehalogenase-homologous genes in deep subseafloor sedimentary metagenomes.</title>
        <authorList>
            <person name="Kawai M."/>
            <person name="Futagami T."/>
            <person name="Toyoda A."/>
            <person name="Takaki Y."/>
            <person name="Nishi S."/>
            <person name="Hori S."/>
            <person name="Arai W."/>
            <person name="Tsubouchi T."/>
            <person name="Morono Y."/>
            <person name="Uchiyama I."/>
            <person name="Ito T."/>
            <person name="Fujiyama A."/>
            <person name="Inagaki F."/>
            <person name="Takami H."/>
        </authorList>
    </citation>
    <scope>NUCLEOTIDE SEQUENCE</scope>
    <source>
        <strain evidence="1">Expedition CK06-06</strain>
    </source>
</reference>
<accession>X1LAH9</accession>
<evidence type="ECO:0000313" key="1">
    <source>
        <dbReference type="EMBL" id="GAH99429.1"/>
    </source>
</evidence>
<organism evidence="1">
    <name type="scientific">marine sediment metagenome</name>
    <dbReference type="NCBI Taxonomy" id="412755"/>
    <lineage>
        <taxon>unclassified sequences</taxon>
        <taxon>metagenomes</taxon>
        <taxon>ecological metagenomes</taxon>
    </lineage>
</organism>
<gene>
    <name evidence="1" type="ORF">S03H2_72319</name>
</gene>
<feature type="non-terminal residue" evidence="1">
    <location>
        <position position="1"/>
    </location>
</feature>
<dbReference type="AlphaFoldDB" id="X1LAH9"/>
<proteinExistence type="predicted"/>
<sequence length="63" mass="7341">QHNLSSDPFKVLFRAIRGKPETQKVVTHFEKLCNNLKSLENLMDGKDVSLMKDASYRSIRRSY</sequence>
<protein>
    <submittedName>
        <fullName evidence="1">Uncharacterized protein</fullName>
    </submittedName>
</protein>